<dbReference type="Pfam" id="PF04564">
    <property type="entry name" value="U-box"/>
    <property type="match status" value="1"/>
</dbReference>
<dbReference type="InterPro" id="IPR016024">
    <property type="entry name" value="ARM-type_fold"/>
</dbReference>
<dbReference type="FunFam" id="1.25.10.10:FF:000285">
    <property type="entry name" value="RING-type E3 ubiquitin transferase"/>
    <property type="match status" value="1"/>
</dbReference>
<feature type="compositionally biased region" description="Basic and acidic residues" evidence="7">
    <location>
        <begin position="74"/>
        <end position="90"/>
    </location>
</feature>
<keyword evidence="4" id="KW-0808">Transferase</keyword>
<dbReference type="EC" id="2.3.2.27" evidence="3"/>
<dbReference type="Pfam" id="PF00514">
    <property type="entry name" value="Arm"/>
    <property type="match status" value="1"/>
</dbReference>
<dbReference type="UniPathway" id="UPA00143"/>
<feature type="region of interest" description="Disordered" evidence="7">
    <location>
        <begin position="57"/>
        <end position="166"/>
    </location>
</feature>
<comment type="caution">
    <text evidence="9">The sequence shown here is derived from an EMBL/GenBank/DDBJ whole genome shotgun (WGS) entry which is preliminary data.</text>
</comment>
<gene>
    <name evidence="9" type="ORF">HU200_042279</name>
</gene>
<protein>
    <recommendedName>
        <fullName evidence="3">RING-type E3 ubiquitin transferase</fullName>
        <ecNumber evidence="3">2.3.2.27</ecNumber>
    </recommendedName>
</protein>
<dbReference type="PANTHER" id="PTHR23315">
    <property type="entry name" value="U BOX DOMAIN-CONTAINING"/>
    <property type="match status" value="1"/>
</dbReference>
<feature type="repeat" description="ARM" evidence="6">
    <location>
        <begin position="545"/>
        <end position="589"/>
    </location>
</feature>
<evidence type="ECO:0000256" key="1">
    <source>
        <dbReference type="ARBA" id="ARBA00000900"/>
    </source>
</evidence>
<evidence type="ECO:0000256" key="5">
    <source>
        <dbReference type="ARBA" id="ARBA00022786"/>
    </source>
</evidence>
<dbReference type="PROSITE" id="PS50176">
    <property type="entry name" value="ARM_REPEAT"/>
    <property type="match status" value="2"/>
</dbReference>
<feature type="compositionally biased region" description="Basic residues" evidence="7">
    <location>
        <begin position="149"/>
        <end position="160"/>
    </location>
</feature>
<feature type="region of interest" description="Disordered" evidence="7">
    <location>
        <begin position="205"/>
        <end position="228"/>
    </location>
</feature>
<dbReference type="GO" id="GO:0061630">
    <property type="term" value="F:ubiquitin protein ligase activity"/>
    <property type="evidence" value="ECO:0007669"/>
    <property type="project" value="UniProtKB-EC"/>
</dbReference>
<comment type="pathway">
    <text evidence="2">Protein modification; protein ubiquitination.</text>
</comment>
<feature type="domain" description="U-box" evidence="8">
    <location>
        <begin position="238"/>
        <end position="311"/>
    </location>
</feature>
<dbReference type="InterPro" id="IPR011989">
    <property type="entry name" value="ARM-like"/>
</dbReference>
<dbReference type="EMBL" id="JACEFO010002029">
    <property type="protein sequence ID" value="KAF8688319.1"/>
    <property type="molecule type" value="Genomic_DNA"/>
</dbReference>
<evidence type="ECO:0000259" key="8">
    <source>
        <dbReference type="PROSITE" id="PS51698"/>
    </source>
</evidence>
<dbReference type="Proteomes" id="UP000636709">
    <property type="component" value="Unassembled WGS sequence"/>
</dbReference>
<dbReference type="PROSITE" id="PS51698">
    <property type="entry name" value="U_BOX"/>
    <property type="match status" value="1"/>
</dbReference>
<comment type="catalytic activity">
    <reaction evidence="1">
        <text>S-ubiquitinyl-[E2 ubiquitin-conjugating enzyme]-L-cysteine + [acceptor protein]-L-lysine = [E2 ubiquitin-conjugating enzyme]-L-cysteine + N(6)-ubiquitinyl-[acceptor protein]-L-lysine.</text>
        <dbReference type="EC" id="2.3.2.27"/>
    </reaction>
</comment>
<dbReference type="SUPFAM" id="SSF48371">
    <property type="entry name" value="ARM repeat"/>
    <property type="match status" value="1"/>
</dbReference>
<proteinExistence type="predicted"/>
<feature type="compositionally biased region" description="Low complexity" evidence="7">
    <location>
        <begin position="353"/>
        <end position="374"/>
    </location>
</feature>
<dbReference type="Gene3D" id="1.25.10.10">
    <property type="entry name" value="Leucine-rich Repeat Variant"/>
    <property type="match status" value="2"/>
</dbReference>
<evidence type="ECO:0000313" key="9">
    <source>
        <dbReference type="EMBL" id="KAF8688319.1"/>
    </source>
</evidence>
<feature type="region of interest" description="Disordered" evidence="7">
    <location>
        <begin position="353"/>
        <end position="393"/>
    </location>
</feature>
<evidence type="ECO:0000256" key="2">
    <source>
        <dbReference type="ARBA" id="ARBA00004906"/>
    </source>
</evidence>
<keyword evidence="10" id="KW-1185">Reference proteome</keyword>
<dbReference type="Gene3D" id="3.30.40.10">
    <property type="entry name" value="Zinc/RING finger domain, C3HC4 (zinc finger)"/>
    <property type="match status" value="1"/>
</dbReference>
<feature type="compositionally biased region" description="Low complexity" evidence="7">
    <location>
        <begin position="208"/>
        <end position="228"/>
    </location>
</feature>
<reference evidence="9" key="1">
    <citation type="submission" date="2020-07" db="EMBL/GenBank/DDBJ databases">
        <title>Genome sequence and genetic diversity analysis of an under-domesticated orphan crop, white fonio (Digitaria exilis).</title>
        <authorList>
            <person name="Bennetzen J.L."/>
            <person name="Chen S."/>
            <person name="Ma X."/>
            <person name="Wang X."/>
            <person name="Yssel A.E.J."/>
            <person name="Chaluvadi S.R."/>
            <person name="Johnson M."/>
            <person name="Gangashetty P."/>
            <person name="Hamidou F."/>
            <person name="Sanogo M.D."/>
            <person name="Zwaenepoel A."/>
            <person name="Wallace J."/>
            <person name="Van De Peer Y."/>
            <person name="Van Deynze A."/>
        </authorList>
    </citation>
    <scope>NUCLEOTIDE SEQUENCE</scope>
    <source>
        <tissue evidence="9">Leaves</tissue>
    </source>
</reference>
<dbReference type="OrthoDB" id="7537227at2759"/>
<accession>A0A835EIG6</accession>
<dbReference type="SUPFAM" id="SSF57850">
    <property type="entry name" value="RING/U-box"/>
    <property type="match status" value="1"/>
</dbReference>
<organism evidence="9 10">
    <name type="scientific">Digitaria exilis</name>
    <dbReference type="NCBI Taxonomy" id="1010633"/>
    <lineage>
        <taxon>Eukaryota</taxon>
        <taxon>Viridiplantae</taxon>
        <taxon>Streptophyta</taxon>
        <taxon>Embryophyta</taxon>
        <taxon>Tracheophyta</taxon>
        <taxon>Spermatophyta</taxon>
        <taxon>Magnoliopsida</taxon>
        <taxon>Liliopsida</taxon>
        <taxon>Poales</taxon>
        <taxon>Poaceae</taxon>
        <taxon>PACMAD clade</taxon>
        <taxon>Panicoideae</taxon>
        <taxon>Panicodae</taxon>
        <taxon>Paniceae</taxon>
        <taxon>Anthephorinae</taxon>
        <taxon>Digitaria</taxon>
    </lineage>
</organism>
<sequence>MNELAPGTGDRAAESTYCEAAAEEMKQAVVAPPIQPLFPRIEFRPGPPDTACARITHKQSREHSLAGRRVFLPRLDDGRSDHPRNRDKNTAKTTPKYPSKTGTKTHRDTDPFQAKVSCPARQRAPHSHAPAREQSTRTPKGASTETKQKQKKPWLQKHHASSSPASAKLAIHILRAPHPTPPTQSMGAARPRRWKLPFHRSASAVAGSAPCSPSPSTRSSAPPVPASPARSEAWAAEAVPEEFLCPISGALMADPVILPSGKTYERACLQACAELAFLPPGVEPPAGAGTLIPNSALKAAIATWCSRAGRPTPEPPSPHAAREAVLRAMPAATAKSVRTSMTTRRAAVMAAAAASSSNSSYSSPASTSSYASSSEITPAEEDGGGSARLPVKEAAPPRIVKEVEVEVEEPAPPPVDPLEDEVVAKVLDADEDGTVAAAMATLRETTRESEERRRALCTPRLLAALRRVLLLPRHAAARVDAAAALVNLSLEPANKVRIVRAGAVPALVEVLRSPSSAAEAREHAAGALFGLALNEDNRAAIGVLGAVPPLLDLLTSPSHPPRARRDAGMALYHLTLAAVNQSKVARFPGAPKAVLAVASGKNAEPGPIRRLALMVACNVAACSEGRAALMDAGAVASVASILDGDAGDLEEWCVSALYAMSRGSLRFRGLARAAGADRALRRVVADEGAAGVRREMARKTLRAMRGDLDEDGDEYNDLTGSSLECGDGEDCGGSIVSDGLMSFRRRQRELGVSSCGNTAEF</sequence>
<dbReference type="SMART" id="SM00504">
    <property type="entry name" value="Ubox"/>
    <property type="match status" value="1"/>
</dbReference>
<evidence type="ECO:0000256" key="6">
    <source>
        <dbReference type="PROSITE-ProRule" id="PRU00259"/>
    </source>
</evidence>
<feature type="repeat" description="ARM" evidence="6">
    <location>
        <begin position="502"/>
        <end position="541"/>
    </location>
</feature>
<feature type="compositionally biased region" description="Polar residues" evidence="7">
    <location>
        <begin position="136"/>
        <end position="145"/>
    </location>
</feature>
<dbReference type="InterPro" id="IPR003613">
    <property type="entry name" value="Ubox_domain"/>
</dbReference>
<evidence type="ECO:0000256" key="7">
    <source>
        <dbReference type="SAM" id="MobiDB-lite"/>
    </source>
</evidence>
<keyword evidence="5" id="KW-0833">Ubl conjugation pathway</keyword>
<dbReference type="PANTHER" id="PTHR23315:SF79">
    <property type="entry name" value="RING-TYPE E3 UBIQUITIN TRANSFERASE"/>
    <property type="match status" value="1"/>
</dbReference>
<dbReference type="GO" id="GO:0016567">
    <property type="term" value="P:protein ubiquitination"/>
    <property type="evidence" value="ECO:0007669"/>
    <property type="project" value="UniProtKB-UniPathway"/>
</dbReference>
<dbReference type="InterPro" id="IPR000225">
    <property type="entry name" value="Armadillo"/>
</dbReference>
<dbReference type="AlphaFoldDB" id="A0A835EIG6"/>
<dbReference type="SMART" id="SM00185">
    <property type="entry name" value="ARM"/>
    <property type="match status" value="3"/>
</dbReference>
<dbReference type="InterPro" id="IPR013083">
    <property type="entry name" value="Znf_RING/FYVE/PHD"/>
</dbReference>
<name>A0A835EIG6_9POAL</name>
<dbReference type="FunFam" id="3.30.40.10:FF:000491">
    <property type="entry name" value="RING-type E3 ubiquitin transferase"/>
    <property type="match status" value="1"/>
</dbReference>
<evidence type="ECO:0000256" key="4">
    <source>
        <dbReference type="ARBA" id="ARBA00022679"/>
    </source>
</evidence>
<evidence type="ECO:0000313" key="10">
    <source>
        <dbReference type="Proteomes" id="UP000636709"/>
    </source>
</evidence>
<dbReference type="FunFam" id="1.25.10.10:FF:000392">
    <property type="entry name" value="RING-type E3 ubiquitin transferase"/>
    <property type="match status" value="1"/>
</dbReference>
<evidence type="ECO:0000256" key="3">
    <source>
        <dbReference type="ARBA" id="ARBA00012483"/>
    </source>
</evidence>